<dbReference type="GO" id="GO:0006508">
    <property type="term" value="P:proteolysis"/>
    <property type="evidence" value="ECO:0007669"/>
    <property type="project" value="InterPro"/>
</dbReference>
<reference evidence="5 6" key="1">
    <citation type="submission" date="2021-02" db="EMBL/GenBank/DDBJ databases">
        <title>Porcisia hertigi Genome sequencing and assembly.</title>
        <authorList>
            <person name="Almutairi H."/>
            <person name="Gatherer D."/>
        </authorList>
    </citation>
    <scope>NUCLEOTIDE SEQUENCE [LARGE SCALE GENOMIC DNA]</scope>
    <source>
        <strain evidence="5 6">C119</strain>
    </source>
</reference>
<comment type="caution">
    <text evidence="5">The sequence shown here is derived from an EMBL/GenBank/DDBJ whole genome shotgun (WGS) entry which is preliminary data.</text>
</comment>
<comment type="similarity">
    <text evidence="1">Belongs to the peptidase C1 family.</text>
</comment>
<protein>
    <recommendedName>
        <fullName evidence="4">Peptidase C1A papain C-terminal domain-containing protein</fullName>
    </recommendedName>
</protein>
<dbReference type="GeneID" id="94286722"/>
<name>A0A836KXA9_9TRYP</name>
<dbReference type="SMART" id="SM00645">
    <property type="entry name" value="Pept_C1"/>
    <property type="match status" value="1"/>
</dbReference>
<evidence type="ECO:0000256" key="3">
    <source>
        <dbReference type="SAM" id="SignalP"/>
    </source>
</evidence>
<evidence type="ECO:0000259" key="4">
    <source>
        <dbReference type="SMART" id="SM00645"/>
    </source>
</evidence>
<dbReference type="InterPro" id="IPR038765">
    <property type="entry name" value="Papain-like_cys_pep_sf"/>
</dbReference>
<feature type="signal peptide" evidence="3">
    <location>
        <begin position="1"/>
        <end position="23"/>
    </location>
</feature>
<dbReference type="Gene3D" id="3.90.70.10">
    <property type="entry name" value="Cysteine proteinases"/>
    <property type="match status" value="1"/>
</dbReference>
<dbReference type="FunFam" id="3.90.70.10:FF:000096">
    <property type="entry name" value="Cathepsin B-like cysteine protease"/>
    <property type="match status" value="1"/>
</dbReference>
<evidence type="ECO:0000313" key="5">
    <source>
        <dbReference type="EMBL" id="KAG5490474.1"/>
    </source>
</evidence>
<dbReference type="EMBL" id="JAFJZO010000036">
    <property type="protein sequence ID" value="KAG5490474.1"/>
    <property type="molecule type" value="Genomic_DNA"/>
</dbReference>
<evidence type="ECO:0000256" key="2">
    <source>
        <dbReference type="ARBA" id="ARBA00060028"/>
    </source>
</evidence>
<dbReference type="PANTHER" id="PTHR12411">
    <property type="entry name" value="CYSTEINE PROTEASE FAMILY C1-RELATED"/>
    <property type="match status" value="1"/>
</dbReference>
<keyword evidence="3" id="KW-0732">Signal</keyword>
<feature type="chain" id="PRO_5032452638" description="Peptidase C1A papain C-terminal domain-containing protein" evidence="3">
    <location>
        <begin position="24"/>
        <end position="340"/>
    </location>
</feature>
<gene>
    <name evidence="5" type="ORF">JKF63_00594</name>
</gene>
<comment type="function">
    <text evidence="2">Thiol protease which is required for parasite excystation and invasion of the proximal small intestine of the human host.</text>
</comment>
<proteinExistence type="inferred from homology"/>
<dbReference type="InterPro" id="IPR025660">
    <property type="entry name" value="Pept_his_AS"/>
</dbReference>
<dbReference type="Proteomes" id="UP000674318">
    <property type="component" value="Unassembled WGS sequence"/>
</dbReference>
<dbReference type="KEGG" id="phet:94286722"/>
<evidence type="ECO:0000256" key="1">
    <source>
        <dbReference type="ARBA" id="ARBA00008455"/>
    </source>
</evidence>
<sequence length="340" mass="36667">MASCTKVLLCLLVALAVLLDTTASGIYVEPSHKPLLDHTLAAEINAKTNGQWTASADNGHLVKGKSLSELRSLMGVLSTETSAVSPRIFSNEELQEDLPESFDAAEHWPQCPTIGEIRDQSSCGSCWAIAAAEAISDRYCTIAGIPDRRISTANLLSCCFVCGMGCQGGIPTMAWLWWVWVGLTTESCQAYPFGPCSHHGKSDKYPPCPSTIYSTPTCNSTCDDDGTAMVKFKGSKSYSLSGEDAYKRELMTKGPFEVALDVYSDFLLYKSGVYTHVSGDRLGGHAVKLVGWGNENGVPYWRIANSWNVDWGDNGYFLIKRGTNECGIEASGVAGVPATD</sequence>
<evidence type="ECO:0000313" key="6">
    <source>
        <dbReference type="Proteomes" id="UP000674318"/>
    </source>
</evidence>
<dbReference type="RefSeq" id="XP_067752802.1">
    <property type="nucleotide sequence ID" value="XM_067896645.1"/>
</dbReference>
<dbReference type="GO" id="GO:0008234">
    <property type="term" value="F:cysteine-type peptidase activity"/>
    <property type="evidence" value="ECO:0007669"/>
    <property type="project" value="InterPro"/>
</dbReference>
<dbReference type="PROSITE" id="PS00139">
    <property type="entry name" value="THIOL_PROTEASE_CYS"/>
    <property type="match status" value="1"/>
</dbReference>
<dbReference type="PRINTS" id="PR00705">
    <property type="entry name" value="PAPAIN"/>
</dbReference>
<dbReference type="AlphaFoldDB" id="A0A836KXA9"/>
<dbReference type="CDD" id="cd02620">
    <property type="entry name" value="Peptidase_C1A_CathepsinB"/>
    <property type="match status" value="1"/>
</dbReference>
<dbReference type="InterPro" id="IPR013128">
    <property type="entry name" value="Peptidase_C1A"/>
</dbReference>
<dbReference type="InterPro" id="IPR000169">
    <property type="entry name" value="Pept_cys_AS"/>
</dbReference>
<accession>A0A836KXA9</accession>
<dbReference type="InterPro" id="IPR000668">
    <property type="entry name" value="Peptidase_C1A_C"/>
</dbReference>
<dbReference type="OrthoDB" id="640249at2759"/>
<dbReference type="PROSITE" id="PS00639">
    <property type="entry name" value="THIOL_PROTEASE_HIS"/>
    <property type="match status" value="1"/>
</dbReference>
<keyword evidence="6" id="KW-1185">Reference proteome</keyword>
<dbReference type="Pfam" id="PF00112">
    <property type="entry name" value="Peptidase_C1"/>
    <property type="match status" value="1"/>
</dbReference>
<organism evidence="5 6">
    <name type="scientific">Porcisia hertigi</name>
    <dbReference type="NCBI Taxonomy" id="2761500"/>
    <lineage>
        <taxon>Eukaryota</taxon>
        <taxon>Discoba</taxon>
        <taxon>Euglenozoa</taxon>
        <taxon>Kinetoplastea</taxon>
        <taxon>Metakinetoplastina</taxon>
        <taxon>Trypanosomatida</taxon>
        <taxon>Trypanosomatidae</taxon>
        <taxon>Leishmaniinae</taxon>
        <taxon>Porcisia</taxon>
    </lineage>
</organism>
<feature type="domain" description="Peptidase C1A papain C-terminal" evidence="4">
    <location>
        <begin position="98"/>
        <end position="336"/>
    </location>
</feature>
<dbReference type="SUPFAM" id="SSF54001">
    <property type="entry name" value="Cysteine proteinases"/>
    <property type="match status" value="1"/>
</dbReference>